<keyword evidence="2" id="KW-1185">Reference proteome</keyword>
<reference evidence="1 2" key="1">
    <citation type="submission" date="2021-06" db="EMBL/GenBank/DDBJ databases">
        <title>A haploid diamondback moth (Plutella xylostella L.) genome assembly resolves 31 chromosomes and identifies a diamide resistance mutation.</title>
        <authorList>
            <person name="Ward C.M."/>
            <person name="Perry K.D."/>
            <person name="Baker G."/>
            <person name="Powis K."/>
            <person name="Heckel D.G."/>
            <person name="Baxter S.W."/>
        </authorList>
    </citation>
    <scope>NUCLEOTIDE SEQUENCE [LARGE SCALE GENOMIC DNA]</scope>
    <source>
        <strain evidence="1 2">LV</strain>
        <tissue evidence="1">Single pupa</tissue>
    </source>
</reference>
<comment type="caution">
    <text evidence="1">The sequence shown here is derived from an EMBL/GenBank/DDBJ whole genome shotgun (WGS) entry which is preliminary data.</text>
</comment>
<proteinExistence type="predicted"/>
<protein>
    <submittedName>
        <fullName evidence="1">Uncharacterized protein</fullName>
    </submittedName>
</protein>
<evidence type="ECO:0000313" key="2">
    <source>
        <dbReference type="Proteomes" id="UP000823941"/>
    </source>
</evidence>
<accession>A0ABQ7Q7R2</accession>
<dbReference type="Proteomes" id="UP000823941">
    <property type="component" value="Chromosome 22"/>
</dbReference>
<dbReference type="EMBL" id="JAHIBW010000022">
    <property type="protein sequence ID" value="KAG7299963.1"/>
    <property type="molecule type" value="Genomic_DNA"/>
</dbReference>
<name>A0ABQ7Q7R2_PLUXY</name>
<evidence type="ECO:0000313" key="1">
    <source>
        <dbReference type="EMBL" id="KAG7299963.1"/>
    </source>
</evidence>
<organism evidence="1 2">
    <name type="scientific">Plutella xylostella</name>
    <name type="common">Diamondback moth</name>
    <name type="synonym">Plutella maculipennis</name>
    <dbReference type="NCBI Taxonomy" id="51655"/>
    <lineage>
        <taxon>Eukaryota</taxon>
        <taxon>Metazoa</taxon>
        <taxon>Ecdysozoa</taxon>
        <taxon>Arthropoda</taxon>
        <taxon>Hexapoda</taxon>
        <taxon>Insecta</taxon>
        <taxon>Pterygota</taxon>
        <taxon>Neoptera</taxon>
        <taxon>Endopterygota</taxon>
        <taxon>Lepidoptera</taxon>
        <taxon>Glossata</taxon>
        <taxon>Ditrysia</taxon>
        <taxon>Yponomeutoidea</taxon>
        <taxon>Plutellidae</taxon>
        <taxon>Plutella</taxon>
    </lineage>
</organism>
<gene>
    <name evidence="1" type="ORF">JYU34_016995</name>
</gene>
<sequence>MGILEIEVSSGVRQLGSGTRRACHAQGDPVDDSQGHVLNLIVNLTKSPYNIVILTSYVHLTMNCQLGQCSGRHIDRVFFTAVFTTRRTLTTPTCALHGLAIDGQFPKDDYKSKVRLAIDGQFPKDDLKSKPAQKLYLNPTPDDGGKINCDVTSGGAGYRKWEAAQTGSAGDEARLAPVEGQK</sequence>